<dbReference type="RefSeq" id="WP_379881179.1">
    <property type="nucleotide sequence ID" value="NZ_JBHPON010000003.1"/>
</dbReference>
<sequence>MKLEVLEAAGRKTTSRITERRLTERIRNKWARLSDDKLPSLQEIEALNFGPDWPFCFAVDMRLSDIFPYFLFMGDAIARYSTAYPMGDPRREKTLLDTAMAKMDEAALARAPVEFNDIKQLDDGRRVAFRSILLPLSENGQDVTHIFGAAKGRNV</sequence>
<dbReference type="Proteomes" id="UP001596116">
    <property type="component" value="Unassembled WGS sequence"/>
</dbReference>
<protein>
    <recommendedName>
        <fullName evidence="3">PAS domain-containing protein</fullName>
    </recommendedName>
</protein>
<name>A0ABW1L191_9PROT</name>
<reference evidence="1 2" key="1">
    <citation type="submission" date="2024-09" db="EMBL/GenBank/DDBJ databases">
        <authorList>
            <person name="Zhang Z.-H."/>
        </authorList>
    </citation>
    <scope>NUCLEOTIDE SEQUENCE [LARGE SCALE GENOMIC DNA]</scope>
    <source>
        <strain evidence="1 2">HHTR114</strain>
    </source>
</reference>
<proteinExistence type="predicted"/>
<comment type="caution">
    <text evidence="1">The sequence shown here is derived from an EMBL/GenBank/DDBJ whole genome shotgun (WGS) entry which is preliminary data.</text>
</comment>
<organism evidence="1 2">
    <name type="scientific">Hyphococcus aureus</name>
    <dbReference type="NCBI Taxonomy" id="2666033"/>
    <lineage>
        <taxon>Bacteria</taxon>
        <taxon>Pseudomonadati</taxon>
        <taxon>Pseudomonadota</taxon>
        <taxon>Alphaproteobacteria</taxon>
        <taxon>Parvularculales</taxon>
        <taxon>Parvularculaceae</taxon>
        <taxon>Hyphococcus</taxon>
    </lineage>
</organism>
<gene>
    <name evidence="1" type="ORF">ACFMB1_17850</name>
</gene>
<keyword evidence="2" id="KW-1185">Reference proteome</keyword>
<accession>A0ABW1L191</accession>
<dbReference type="EMBL" id="JBHPON010000003">
    <property type="protein sequence ID" value="MFC6037425.1"/>
    <property type="molecule type" value="Genomic_DNA"/>
</dbReference>
<evidence type="ECO:0008006" key="3">
    <source>
        <dbReference type="Google" id="ProtNLM"/>
    </source>
</evidence>
<evidence type="ECO:0000313" key="1">
    <source>
        <dbReference type="EMBL" id="MFC6037425.1"/>
    </source>
</evidence>
<evidence type="ECO:0000313" key="2">
    <source>
        <dbReference type="Proteomes" id="UP001596116"/>
    </source>
</evidence>